<dbReference type="Proteomes" id="UP000499080">
    <property type="component" value="Unassembled WGS sequence"/>
</dbReference>
<gene>
    <name evidence="4" type="ORF">AVEN_38812_1</name>
</gene>
<organism evidence="4 5">
    <name type="scientific">Araneus ventricosus</name>
    <name type="common">Orbweaver spider</name>
    <name type="synonym">Epeira ventricosa</name>
    <dbReference type="NCBI Taxonomy" id="182803"/>
    <lineage>
        <taxon>Eukaryota</taxon>
        <taxon>Metazoa</taxon>
        <taxon>Ecdysozoa</taxon>
        <taxon>Arthropoda</taxon>
        <taxon>Chelicerata</taxon>
        <taxon>Arachnida</taxon>
        <taxon>Araneae</taxon>
        <taxon>Araneomorphae</taxon>
        <taxon>Entelegynae</taxon>
        <taxon>Araneoidea</taxon>
        <taxon>Araneidae</taxon>
        <taxon>Araneus</taxon>
    </lineage>
</organism>
<evidence type="ECO:0000313" key="5">
    <source>
        <dbReference type="Proteomes" id="UP000499080"/>
    </source>
</evidence>
<feature type="signal peptide" evidence="3">
    <location>
        <begin position="1"/>
        <end position="25"/>
    </location>
</feature>
<evidence type="ECO:0000256" key="1">
    <source>
        <dbReference type="SAM" id="MobiDB-lite"/>
    </source>
</evidence>
<evidence type="ECO:0000256" key="3">
    <source>
        <dbReference type="SAM" id="SignalP"/>
    </source>
</evidence>
<keyword evidence="3" id="KW-0732">Signal</keyword>
<dbReference type="OrthoDB" id="6416543at2759"/>
<sequence length="337" mass="37733">MISLINNKISFPIFCCVLLTSFVEGTNKSLKIRQRTGRYGYLNSHNDWRDHKTDNVQDSSNGVTSSLDSKDSLKYAILSELDDFVPDRTVDDKYSYSHGGFYIPHERESKLNYHLEEVPGNVNGENNALIPDEESSKDSNSKILSGSSQAETGIIEMPSFLSVLKKAFFNPLFIISAAAVPLAFIIEMIFPYVMNIFSGNMFPTVATTIVTGFARSIDGDRVLQAEKVLDVINEFGVKALEDTKCLQGFLCRFAKSQSDSHLDGSWSIKKVMKKFENSVHNEILDEFGLKPLFNSVEKGSCESLVCKGSPAYTQDVPLLEKLYLLGWKVFNLTEVMH</sequence>
<evidence type="ECO:0000313" key="4">
    <source>
        <dbReference type="EMBL" id="GBM62883.1"/>
    </source>
</evidence>
<feature type="transmembrane region" description="Helical" evidence="2">
    <location>
        <begin position="168"/>
        <end position="193"/>
    </location>
</feature>
<name>A0A4Y2HC67_ARAVE</name>
<keyword evidence="2" id="KW-1133">Transmembrane helix</keyword>
<accession>A0A4Y2HC67</accession>
<feature type="region of interest" description="Disordered" evidence="1">
    <location>
        <begin position="122"/>
        <end position="144"/>
    </location>
</feature>
<protein>
    <submittedName>
        <fullName evidence="4">Uncharacterized protein</fullName>
    </submittedName>
</protein>
<comment type="caution">
    <text evidence="4">The sequence shown here is derived from an EMBL/GenBank/DDBJ whole genome shotgun (WGS) entry which is preliminary data.</text>
</comment>
<evidence type="ECO:0000256" key="2">
    <source>
        <dbReference type="SAM" id="Phobius"/>
    </source>
</evidence>
<keyword evidence="5" id="KW-1185">Reference proteome</keyword>
<proteinExistence type="predicted"/>
<feature type="chain" id="PRO_5021233508" evidence="3">
    <location>
        <begin position="26"/>
        <end position="337"/>
    </location>
</feature>
<keyword evidence="2" id="KW-0472">Membrane</keyword>
<reference evidence="4 5" key="1">
    <citation type="journal article" date="2019" name="Sci. Rep.">
        <title>Orb-weaving spider Araneus ventricosus genome elucidates the spidroin gene catalogue.</title>
        <authorList>
            <person name="Kono N."/>
            <person name="Nakamura H."/>
            <person name="Ohtoshi R."/>
            <person name="Moran D.A.P."/>
            <person name="Shinohara A."/>
            <person name="Yoshida Y."/>
            <person name="Fujiwara M."/>
            <person name="Mori M."/>
            <person name="Tomita M."/>
            <person name="Arakawa K."/>
        </authorList>
    </citation>
    <scope>NUCLEOTIDE SEQUENCE [LARGE SCALE GENOMIC DNA]</scope>
</reference>
<dbReference type="AlphaFoldDB" id="A0A4Y2HC67"/>
<dbReference type="EMBL" id="BGPR01102382">
    <property type="protein sequence ID" value="GBM62883.1"/>
    <property type="molecule type" value="Genomic_DNA"/>
</dbReference>
<keyword evidence="2" id="KW-0812">Transmembrane</keyword>